<keyword evidence="2" id="KW-1185">Reference proteome</keyword>
<proteinExistence type="predicted"/>
<dbReference type="EMBL" id="JAYKBV010000045">
    <property type="protein sequence ID" value="MEB3041955.1"/>
    <property type="molecule type" value="Genomic_DNA"/>
</dbReference>
<dbReference type="RefSeq" id="WP_323980409.1">
    <property type="nucleotide sequence ID" value="NZ_JAYKBV010000045.1"/>
</dbReference>
<reference evidence="1 2" key="1">
    <citation type="submission" date="2023-12" db="EMBL/GenBank/DDBJ databases">
        <title>Genomic sequences of Capnocytophaga and Parvimonas strains.</title>
        <authorList>
            <person name="Watt R.M."/>
            <person name="Wang M."/>
            <person name="Yang T."/>
            <person name="Tong W.M."/>
        </authorList>
    </citation>
    <scope>NUCLEOTIDE SEQUENCE [LARGE SCALE GENOMIC DNA]</scope>
    <source>
        <strain evidence="1 2">CCUG 13156</strain>
    </source>
</reference>
<accession>A0ABU5YDQ4</accession>
<dbReference type="Proteomes" id="UP001324270">
    <property type="component" value="Unassembled WGS sequence"/>
</dbReference>
<protein>
    <submittedName>
        <fullName evidence="1">Uncharacterized protein</fullName>
    </submittedName>
</protein>
<evidence type="ECO:0000313" key="1">
    <source>
        <dbReference type="EMBL" id="MEB3041955.1"/>
    </source>
</evidence>
<sequence length="43" mass="5085">MNAQEEDFFGNKMIQLSDKLFICDEKIYKKLQKGRTIVLGDYI</sequence>
<name>A0ABU5YDQ4_9FLAO</name>
<gene>
    <name evidence="1" type="ORF">VJJ49_14845</name>
</gene>
<organism evidence="1 2">
    <name type="scientific">Capnocytophaga gingivalis</name>
    <dbReference type="NCBI Taxonomy" id="1017"/>
    <lineage>
        <taxon>Bacteria</taxon>
        <taxon>Pseudomonadati</taxon>
        <taxon>Bacteroidota</taxon>
        <taxon>Flavobacteriia</taxon>
        <taxon>Flavobacteriales</taxon>
        <taxon>Flavobacteriaceae</taxon>
        <taxon>Capnocytophaga</taxon>
    </lineage>
</organism>
<comment type="caution">
    <text evidence="1">The sequence shown here is derived from an EMBL/GenBank/DDBJ whole genome shotgun (WGS) entry which is preliminary data.</text>
</comment>
<evidence type="ECO:0000313" key="2">
    <source>
        <dbReference type="Proteomes" id="UP001324270"/>
    </source>
</evidence>